<gene>
    <name evidence="1" type="ordered locus">ETA_13800</name>
</gene>
<evidence type="ECO:0000313" key="2">
    <source>
        <dbReference type="Proteomes" id="UP000001726"/>
    </source>
</evidence>
<keyword evidence="2" id="KW-1185">Reference proteome</keyword>
<dbReference type="KEGG" id="eta:ETA_13800"/>
<dbReference type="STRING" id="465817.ETA_13800"/>
<dbReference type="AlphaFoldDB" id="B2VFI7"/>
<name>B2VFI7_ERWT9</name>
<evidence type="ECO:0000313" key="1">
    <source>
        <dbReference type="EMBL" id="CAO96426.1"/>
    </source>
</evidence>
<dbReference type="HOGENOM" id="CLU_3117685_0_0_6"/>
<reference evidence="1 2" key="1">
    <citation type="journal article" date="2008" name="Environ. Microbiol.">
        <title>The genome of Erwinia tasmaniensis strain Et1/99, a non-pathogenic bacterium in the genus Erwinia.</title>
        <authorList>
            <person name="Kube M."/>
            <person name="Migdoll A.M."/>
            <person name="Mueller I."/>
            <person name="Kuhl H."/>
            <person name="Beck A."/>
            <person name="Reinhardt R."/>
            <person name="Geider K."/>
        </authorList>
    </citation>
    <scope>NUCLEOTIDE SEQUENCE [LARGE SCALE GENOMIC DNA]</scope>
    <source>
        <strain evidence="2">DSM 17950 / CFBP 7177 / CIP 109463 / NCPPB 4357 / Et1/99</strain>
    </source>
</reference>
<proteinExistence type="predicted"/>
<accession>B2VFI7</accession>
<organism evidence="1 2">
    <name type="scientific">Erwinia tasmaniensis (strain DSM 17950 / CFBP 7177 / CIP 109463 / NCPPB 4357 / Et1/99)</name>
    <dbReference type="NCBI Taxonomy" id="465817"/>
    <lineage>
        <taxon>Bacteria</taxon>
        <taxon>Pseudomonadati</taxon>
        <taxon>Pseudomonadota</taxon>
        <taxon>Gammaproteobacteria</taxon>
        <taxon>Enterobacterales</taxon>
        <taxon>Erwiniaceae</taxon>
        <taxon>Erwinia</taxon>
    </lineage>
</organism>
<dbReference type="Proteomes" id="UP000001726">
    <property type="component" value="Chromosome"/>
</dbReference>
<dbReference type="EMBL" id="CU468135">
    <property type="protein sequence ID" value="CAO96426.1"/>
    <property type="molecule type" value="Genomic_DNA"/>
</dbReference>
<sequence>MAMTLAHLARQPARWDRMPAPAMSNVFNAVLPLSNGDNPQRIRFVYFSVC</sequence>
<protein>
    <submittedName>
        <fullName evidence="1">Uncharacterized protein</fullName>
    </submittedName>
</protein>